<dbReference type="PANTHER" id="PTHR12390:SF0">
    <property type="entry name" value="UROPORPHYRINOGEN-III SYNTHASE"/>
    <property type="match status" value="1"/>
</dbReference>
<sequence length="263" mass="28529">MAASSVIVLLKGDHDENAKDPYSEHLKTLNLQPVIIPILQFQFINLEELSASLKRDYSGIVFTSQRAVEAVTCAMSILSGDEREVLSRKWRSKLTFVVGEATALAAETSLGFDTIGKESGNAEALVPVILRQLIPCEGPKSLLFPCGNLRKDTISSGLQSKDIRVEEIVSYQSICHPDLLKNIEKLFFEKGTPDIFVYFSPSGVKFSLPIIKDVGLKIESIKFVAIGPSTKEALLQAGLNPSATAAKPTPEGLTQAIQSLLIG</sequence>
<dbReference type="Gene3D" id="3.40.50.10090">
    <property type="match status" value="2"/>
</dbReference>
<dbReference type="RefSeq" id="XP_022242345.1">
    <property type="nucleotide sequence ID" value="XM_022386637.1"/>
</dbReference>
<dbReference type="Pfam" id="PF02602">
    <property type="entry name" value="HEM4"/>
    <property type="match status" value="1"/>
</dbReference>
<dbReference type="InterPro" id="IPR036108">
    <property type="entry name" value="4pyrrol_syn_uPrphyn_synt_sf"/>
</dbReference>
<name>A0ABM1SFE0_LIMPO</name>
<dbReference type="InterPro" id="IPR003754">
    <property type="entry name" value="4pyrrol_synth_uPrphyn_synth"/>
</dbReference>
<protein>
    <submittedName>
        <fullName evidence="3 4">Uroporphyrinogen-III synthase-like isoform X1</fullName>
    </submittedName>
</protein>
<keyword evidence="2" id="KW-1185">Reference proteome</keyword>
<proteinExistence type="predicted"/>
<dbReference type="RefSeq" id="XP_022242346.1">
    <property type="nucleotide sequence ID" value="XM_022386638.1"/>
</dbReference>
<reference evidence="3 4" key="1">
    <citation type="submission" date="2025-05" db="UniProtKB">
        <authorList>
            <consortium name="RefSeq"/>
        </authorList>
    </citation>
    <scope>IDENTIFICATION</scope>
    <source>
        <tissue evidence="3 4">Muscle</tissue>
    </source>
</reference>
<dbReference type="Proteomes" id="UP000694941">
    <property type="component" value="Unplaced"/>
</dbReference>
<dbReference type="CDD" id="cd06578">
    <property type="entry name" value="HemD"/>
    <property type="match status" value="1"/>
</dbReference>
<feature type="domain" description="Tetrapyrrole biosynthesis uroporphyrinogen III synthase" evidence="1">
    <location>
        <begin position="21"/>
        <end position="255"/>
    </location>
</feature>
<evidence type="ECO:0000259" key="1">
    <source>
        <dbReference type="Pfam" id="PF02602"/>
    </source>
</evidence>
<dbReference type="GeneID" id="106460026"/>
<organism evidence="2 3">
    <name type="scientific">Limulus polyphemus</name>
    <name type="common">Atlantic horseshoe crab</name>
    <dbReference type="NCBI Taxonomy" id="6850"/>
    <lineage>
        <taxon>Eukaryota</taxon>
        <taxon>Metazoa</taxon>
        <taxon>Ecdysozoa</taxon>
        <taxon>Arthropoda</taxon>
        <taxon>Chelicerata</taxon>
        <taxon>Merostomata</taxon>
        <taxon>Xiphosura</taxon>
        <taxon>Limulidae</taxon>
        <taxon>Limulus</taxon>
    </lineage>
</organism>
<evidence type="ECO:0000313" key="2">
    <source>
        <dbReference type="Proteomes" id="UP000694941"/>
    </source>
</evidence>
<gene>
    <name evidence="3 4" type="primary">LOC106460026</name>
</gene>
<accession>A0ABM1SFE0</accession>
<dbReference type="InterPro" id="IPR039793">
    <property type="entry name" value="UROS/Hem4"/>
</dbReference>
<evidence type="ECO:0000313" key="4">
    <source>
        <dbReference type="RefSeq" id="XP_022242346.1"/>
    </source>
</evidence>
<dbReference type="SUPFAM" id="SSF69618">
    <property type="entry name" value="HemD-like"/>
    <property type="match status" value="1"/>
</dbReference>
<dbReference type="PANTHER" id="PTHR12390">
    <property type="entry name" value="UROPORPHYRINOGEN III SYNTHASE"/>
    <property type="match status" value="1"/>
</dbReference>
<evidence type="ECO:0000313" key="3">
    <source>
        <dbReference type="RefSeq" id="XP_022242345.1"/>
    </source>
</evidence>